<keyword evidence="3" id="KW-1185">Reference proteome</keyword>
<dbReference type="Proteomes" id="UP000318081">
    <property type="component" value="Chromosome"/>
</dbReference>
<evidence type="ECO:0000259" key="1">
    <source>
        <dbReference type="Pfam" id="PF12728"/>
    </source>
</evidence>
<dbReference type="EMBL" id="CP036432">
    <property type="protein sequence ID" value="QDV87191.1"/>
    <property type="molecule type" value="Genomic_DNA"/>
</dbReference>
<dbReference type="RefSeq" id="WP_419580513.1">
    <property type="nucleotide sequence ID" value="NZ_CP036432.1"/>
</dbReference>
<evidence type="ECO:0000313" key="2">
    <source>
        <dbReference type="EMBL" id="QDV87191.1"/>
    </source>
</evidence>
<protein>
    <submittedName>
        <fullName evidence="2">Helix-turn-helix domain protein</fullName>
    </submittedName>
</protein>
<feature type="domain" description="Helix-turn-helix" evidence="1">
    <location>
        <begin position="25"/>
        <end position="66"/>
    </location>
</feature>
<dbReference type="InterPro" id="IPR009061">
    <property type="entry name" value="DNA-bd_dom_put_sf"/>
</dbReference>
<accession>A0ABX5XZI3</accession>
<organism evidence="2 3">
    <name type="scientific">Stieleria magnilauensis</name>
    <dbReference type="NCBI Taxonomy" id="2527963"/>
    <lineage>
        <taxon>Bacteria</taxon>
        <taxon>Pseudomonadati</taxon>
        <taxon>Planctomycetota</taxon>
        <taxon>Planctomycetia</taxon>
        <taxon>Pirellulales</taxon>
        <taxon>Pirellulaceae</taxon>
        <taxon>Stieleria</taxon>
    </lineage>
</organism>
<dbReference type="Pfam" id="PF12728">
    <property type="entry name" value="HTH_17"/>
    <property type="match status" value="1"/>
</dbReference>
<dbReference type="SUPFAM" id="SSF46955">
    <property type="entry name" value="Putative DNA-binding domain"/>
    <property type="match status" value="1"/>
</dbReference>
<reference evidence="2 3" key="1">
    <citation type="submission" date="2019-02" db="EMBL/GenBank/DDBJ databases">
        <title>Deep-cultivation of Planctomycetes and their phenomic and genomic characterization uncovers novel biology.</title>
        <authorList>
            <person name="Wiegand S."/>
            <person name="Jogler M."/>
            <person name="Boedeker C."/>
            <person name="Pinto D."/>
            <person name="Vollmers J."/>
            <person name="Rivas-Marin E."/>
            <person name="Kohn T."/>
            <person name="Peeters S.H."/>
            <person name="Heuer A."/>
            <person name="Rast P."/>
            <person name="Oberbeckmann S."/>
            <person name="Bunk B."/>
            <person name="Jeske O."/>
            <person name="Meyerdierks A."/>
            <person name="Storesund J.E."/>
            <person name="Kallscheuer N."/>
            <person name="Luecker S."/>
            <person name="Lage O.M."/>
            <person name="Pohl T."/>
            <person name="Merkel B.J."/>
            <person name="Hornburger P."/>
            <person name="Mueller R.-W."/>
            <person name="Bruemmer F."/>
            <person name="Labrenz M."/>
            <person name="Spormann A.M."/>
            <person name="Op den Camp H."/>
            <person name="Overmann J."/>
            <person name="Amann R."/>
            <person name="Jetten M.S.M."/>
            <person name="Mascher T."/>
            <person name="Medema M.H."/>
            <person name="Devos D.P."/>
            <person name="Kaster A.-K."/>
            <person name="Ovreas L."/>
            <person name="Rohde M."/>
            <person name="Galperin M.Y."/>
            <person name="Jogler C."/>
        </authorList>
    </citation>
    <scope>NUCLEOTIDE SEQUENCE [LARGE SCALE GENOMIC DNA]</scope>
    <source>
        <strain evidence="2 3">TBK1r</strain>
    </source>
</reference>
<evidence type="ECO:0000313" key="3">
    <source>
        <dbReference type="Proteomes" id="UP000318081"/>
    </source>
</evidence>
<dbReference type="InterPro" id="IPR041657">
    <property type="entry name" value="HTH_17"/>
</dbReference>
<name>A0ABX5XZI3_9BACT</name>
<proteinExistence type="predicted"/>
<sequence>MDDTKPTKLAQELFPGMEYVRPMTVAHTLDISPSTVYRWISRGLLRSVRISGSVRVRAVDVATMLRK</sequence>
<gene>
    <name evidence="2" type="ORF">TBK1r_62200</name>
</gene>